<protein>
    <submittedName>
        <fullName evidence="2">FAM69 protein-kinase domain-containing protein</fullName>
    </submittedName>
</protein>
<evidence type="ECO:0000313" key="2">
    <source>
        <dbReference type="WBParaSite" id="JU765_v2.g16920.t2"/>
    </source>
</evidence>
<accession>A0AC34QJK2</accession>
<dbReference type="Proteomes" id="UP000887576">
    <property type="component" value="Unplaced"/>
</dbReference>
<sequence length="402" mass="46490">ELPEICTNSCLTENRPLCLPNLACSKLARLFYFMFAILSIYFFYSTILLDHGYSEPTSKNPTFNLSKASNILGSLCAEYSKGIVDGGLCSKLCTTPNYTITDLYDKGSKTVIKIQTSGKDNILKMDKMFFKEYEQLDFRITEDQFLDAVLGIINDRLELGWPKQYKKHLIRKLWPKYKDTLSNAERSSIWALVSQDEFINFKLLQTSRVVPKIIDTCGHIYQVEVVPKIIDTCGHVYQVEYLIPFRMKGYYMNLKAKILLHLMGTLKLFDEFLNEPLQFCDVKFENLGLSAEYPKRFVIMDADMLYTETKLQKMLTSKKCVTDNDCTFYDCESRCDIKTGHCSPRLNDNIDVFCKKLINKIFTTVWSKNNRYLAACHEPAPVNATKRLNDLRLVWAWNLADI</sequence>
<organism evidence="1 2">
    <name type="scientific">Panagrolaimus sp. JU765</name>
    <dbReference type="NCBI Taxonomy" id="591449"/>
    <lineage>
        <taxon>Eukaryota</taxon>
        <taxon>Metazoa</taxon>
        <taxon>Ecdysozoa</taxon>
        <taxon>Nematoda</taxon>
        <taxon>Chromadorea</taxon>
        <taxon>Rhabditida</taxon>
        <taxon>Tylenchina</taxon>
        <taxon>Panagrolaimomorpha</taxon>
        <taxon>Panagrolaimoidea</taxon>
        <taxon>Panagrolaimidae</taxon>
        <taxon>Panagrolaimus</taxon>
    </lineage>
</organism>
<reference evidence="2" key="1">
    <citation type="submission" date="2022-11" db="UniProtKB">
        <authorList>
            <consortium name="WormBaseParasite"/>
        </authorList>
    </citation>
    <scope>IDENTIFICATION</scope>
</reference>
<name>A0AC34QJK2_9BILA</name>
<dbReference type="WBParaSite" id="JU765_v2.g16920.t2">
    <property type="protein sequence ID" value="JU765_v2.g16920.t2"/>
    <property type="gene ID" value="JU765_v2.g16920"/>
</dbReference>
<evidence type="ECO:0000313" key="1">
    <source>
        <dbReference type="Proteomes" id="UP000887576"/>
    </source>
</evidence>
<proteinExistence type="predicted"/>